<protein>
    <submittedName>
        <fullName evidence="3">F-box protein</fullName>
    </submittedName>
</protein>
<accession>A0A167W9V2</accession>
<feature type="region of interest" description="Disordered" evidence="1">
    <location>
        <begin position="558"/>
        <end position="594"/>
    </location>
</feature>
<evidence type="ECO:0000313" key="3">
    <source>
        <dbReference type="EMBL" id="KZZ88574.1"/>
    </source>
</evidence>
<reference evidence="3 4" key="1">
    <citation type="journal article" date="2016" name="Genome Biol. Evol.">
        <title>Divergent and convergent evolution of fungal pathogenicity.</title>
        <authorList>
            <person name="Shang Y."/>
            <person name="Xiao G."/>
            <person name="Zheng P."/>
            <person name="Cen K."/>
            <person name="Zhan S."/>
            <person name="Wang C."/>
        </authorList>
    </citation>
    <scope>NUCLEOTIDE SEQUENCE [LARGE SCALE GENOMIC DNA]</scope>
    <source>
        <strain evidence="3 4">ARSEF 7405</strain>
    </source>
</reference>
<feature type="compositionally biased region" description="Basic residues" evidence="1">
    <location>
        <begin position="841"/>
        <end position="854"/>
    </location>
</feature>
<dbReference type="EMBL" id="AZGZ01000025">
    <property type="protein sequence ID" value="KZZ88574.1"/>
    <property type="molecule type" value="Genomic_DNA"/>
</dbReference>
<dbReference type="PROSITE" id="PS50181">
    <property type="entry name" value="FBOX"/>
    <property type="match status" value="1"/>
</dbReference>
<evidence type="ECO:0000259" key="2">
    <source>
        <dbReference type="PROSITE" id="PS50181"/>
    </source>
</evidence>
<dbReference type="Gene3D" id="2.130.10.10">
    <property type="entry name" value="YVTN repeat-like/Quinoprotein amine dehydrogenase"/>
    <property type="match status" value="1"/>
</dbReference>
<dbReference type="VEuPathDB" id="FungiDB:AAP_04897"/>
<sequence length="883" mass="97492">MSQPSSQTVCPSLGSLPTSTIKRILYAVDANSFASLSLLNRRWKETSDCALLYLHHLQRCTTRVSQTLPDEPYPTDLHSLKSLFIQECRRNVFEAYCRPEQKIITLKDKATKPASLDEPKEPFISVFSHNAHCIVNMNSSVLCIIHLNAEQIKVTRELRVMSKPLHAAITDEGDILAIVPSRDMAIIYDLKNDAPKTLQVIRLTSNPTALALGPGGSVLAIAYNNYIEVCEVGPDVAAQQRRTIRCQGIESMRFSNDGLTLVGSSMVYNNPKLLTIEIPFSLDMPEDLSFQEACAHHWASEVFVPNIIDTFSHSSLIQGGPSLFSKQWVVGYDTKVKAFKLSDLENCPSGTINFVGPGIDGNGDEPPPETVPAVNKTGQILAAGFKGSGVWIYGTPQSLEQPMPLQLRRTSTGRGPELIQQWKRSKKRTNSQRLRRDLQGPRCLIYGQQLTPENHDTRDIRWVCDVANDSASDRLVLLQSKRPEDDDPESHYETRIAIFDFQRWHKNGTVDEITFEIGKSCQTFLPDPSIGQLSEISSLSTPLLPPILGTNFLSAPTPNRSYPPHESDADNWVMPPPPYSAEPPNEEPSFHSVYDLPPLSLSNGALVPDTPLESNDWQSERYQNSSLGLTVPSYAASVASGTLSPRAPMTPARSPRGGLELSTPGSTDAHQPSIFDLETFPTFSPGTSPVSPEAPEFTTIIEDRDSHDSRHDSPATPSVTESNPAIFSPRTLIYPPDTPSSHLLSVRLNSPPSSSTSQSPRRYTAFSMSESALESSVRPRSESGESAPGPREHNTPKRHHRTSPTQSVTLPGCLQVGHGVESELWDPATPQAHADSGPRRWLGRSRTVKMRRSSSPRDSRKTQERSSLDAPRPRRDNIECTIM</sequence>
<keyword evidence="4" id="KW-1185">Reference proteome</keyword>
<evidence type="ECO:0000313" key="4">
    <source>
        <dbReference type="Proteomes" id="UP000242877"/>
    </source>
</evidence>
<dbReference type="InterPro" id="IPR001810">
    <property type="entry name" value="F-box_dom"/>
</dbReference>
<feature type="compositionally biased region" description="Polar residues" evidence="1">
    <location>
        <begin position="715"/>
        <end position="725"/>
    </location>
</feature>
<dbReference type="Proteomes" id="UP000242877">
    <property type="component" value="Unassembled WGS sequence"/>
</dbReference>
<dbReference type="SUPFAM" id="SSF82171">
    <property type="entry name" value="DPP6 N-terminal domain-like"/>
    <property type="match status" value="1"/>
</dbReference>
<dbReference type="InterPro" id="IPR015943">
    <property type="entry name" value="WD40/YVTN_repeat-like_dom_sf"/>
</dbReference>
<feature type="region of interest" description="Disordered" evidence="1">
    <location>
        <begin position="641"/>
        <end position="671"/>
    </location>
</feature>
<name>A0A167W9V2_9EURO</name>
<dbReference type="SUPFAM" id="SSF81383">
    <property type="entry name" value="F-box domain"/>
    <property type="match status" value="1"/>
</dbReference>
<feature type="region of interest" description="Disordered" evidence="1">
    <location>
        <begin position="828"/>
        <end position="883"/>
    </location>
</feature>
<feature type="region of interest" description="Disordered" evidence="1">
    <location>
        <begin position="704"/>
        <end position="812"/>
    </location>
</feature>
<feature type="domain" description="F-box" evidence="2">
    <location>
        <begin position="10"/>
        <end position="56"/>
    </location>
</feature>
<dbReference type="InterPro" id="IPR036047">
    <property type="entry name" value="F-box-like_dom_sf"/>
</dbReference>
<feature type="compositionally biased region" description="Low complexity" evidence="1">
    <location>
        <begin position="743"/>
        <end position="762"/>
    </location>
</feature>
<gene>
    <name evidence="3" type="ORF">AAP_04897</name>
</gene>
<feature type="compositionally biased region" description="Basic and acidic residues" evidence="1">
    <location>
        <begin position="855"/>
        <end position="883"/>
    </location>
</feature>
<comment type="caution">
    <text evidence="3">The sequence shown here is derived from an EMBL/GenBank/DDBJ whole genome shotgun (WGS) entry which is preliminary data.</text>
</comment>
<dbReference type="AlphaFoldDB" id="A0A167W9V2"/>
<dbReference type="InterPro" id="IPR055589">
    <property type="entry name" value="DUF7165"/>
</dbReference>
<proteinExistence type="predicted"/>
<feature type="compositionally biased region" description="Basic and acidic residues" evidence="1">
    <location>
        <begin position="704"/>
        <end position="713"/>
    </location>
</feature>
<dbReference type="Pfam" id="PF23749">
    <property type="entry name" value="DUF7165"/>
    <property type="match status" value="1"/>
</dbReference>
<evidence type="ECO:0000256" key="1">
    <source>
        <dbReference type="SAM" id="MobiDB-lite"/>
    </source>
</evidence>
<organism evidence="3 4">
    <name type="scientific">Ascosphaera apis ARSEF 7405</name>
    <dbReference type="NCBI Taxonomy" id="392613"/>
    <lineage>
        <taxon>Eukaryota</taxon>
        <taxon>Fungi</taxon>
        <taxon>Dikarya</taxon>
        <taxon>Ascomycota</taxon>
        <taxon>Pezizomycotina</taxon>
        <taxon>Eurotiomycetes</taxon>
        <taxon>Eurotiomycetidae</taxon>
        <taxon>Onygenales</taxon>
        <taxon>Ascosphaeraceae</taxon>
        <taxon>Ascosphaera</taxon>
    </lineage>
</organism>
<dbReference type="OrthoDB" id="3925024at2759"/>